<feature type="compositionally biased region" description="Basic residues" evidence="1">
    <location>
        <begin position="79"/>
        <end position="89"/>
    </location>
</feature>
<dbReference type="AlphaFoldDB" id="A0A9P1EJD6"/>
<reference evidence="2" key="1">
    <citation type="submission" date="2022-07" db="EMBL/GenBank/DDBJ databases">
        <authorList>
            <person name="Macas J."/>
            <person name="Novak P."/>
            <person name="Neumann P."/>
        </authorList>
    </citation>
    <scope>NUCLEOTIDE SEQUENCE</scope>
</reference>
<comment type="caution">
    <text evidence="2">The sequence shown here is derived from an EMBL/GenBank/DDBJ whole genome shotgun (WGS) entry which is preliminary data.</text>
</comment>
<evidence type="ECO:0000313" key="3">
    <source>
        <dbReference type="Proteomes" id="UP001152484"/>
    </source>
</evidence>
<organism evidence="2 3">
    <name type="scientific">Cuscuta europaea</name>
    <name type="common">European dodder</name>
    <dbReference type="NCBI Taxonomy" id="41803"/>
    <lineage>
        <taxon>Eukaryota</taxon>
        <taxon>Viridiplantae</taxon>
        <taxon>Streptophyta</taxon>
        <taxon>Embryophyta</taxon>
        <taxon>Tracheophyta</taxon>
        <taxon>Spermatophyta</taxon>
        <taxon>Magnoliopsida</taxon>
        <taxon>eudicotyledons</taxon>
        <taxon>Gunneridae</taxon>
        <taxon>Pentapetalae</taxon>
        <taxon>asterids</taxon>
        <taxon>lamiids</taxon>
        <taxon>Solanales</taxon>
        <taxon>Convolvulaceae</taxon>
        <taxon>Cuscuteae</taxon>
        <taxon>Cuscuta</taxon>
        <taxon>Cuscuta subgen. Cuscuta</taxon>
    </lineage>
</organism>
<name>A0A9P1EJD6_CUSEU</name>
<evidence type="ECO:0000256" key="1">
    <source>
        <dbReference type="SAM" id="MobiDB-lite"/>
    </source>
</evidence>
<sequence>MWFLLEARDKFLSLRKDIKSDIVSMLQEELHNARSSLSKHGSTWWLHFQMLKAKKRFEFVVAQWMPTSVTLNSLATSARRGHPHKKSQKMKIEGIGKEWSPRPPPNMGMATSVRALSKQFPFLYLAE</sequence>
<evidence type="ECO:0000313" key="2">
    <source>
        <dbReference type="EMBL" id="CAH9111035.1"/>
    </source>
</evidence>
<keyword evidence="3" id="KW-1185">Reference proteome</keyword>
<protein>
    <submittedName>
        <fullName evidence="2">Uncharacterized protein</fullName>
    </submittedName>
</protein>
<accession>A0A9P1EJD6</accession>
<proteinExistence type="predicted"/>
<dbReference type="Proteomes" id="UP001152484">
    <property type="component" value="Unassembled WGS sequence"/>
</dbReference>
<feature type="region of interest" description="Disordered" evidence="1">
    <location>
        <begin position="76"/>
        <end position="104"/>
    </location>
</feature>
<feature type="compositionally biased region" description="Basic and acidic residues" evidence="1">
    <location>
        <begin position="90"/>
        <end position="100"/>
    </location>
</feature>
<dbReference type="EMBL" id="CAMAPE010000054">
    <property type="protein sequence ID" value="CAH9111035.1"/>
    <property type="molecule type" value="Genomic_DNA"/>
</dbReference>
<gene>
    <name evidence="2" type="ORF">CEURO_LOCUS19064</name>
</gene>
<dbReference type="OrthoDB" id="1930913at2759"/>